<keyword evidence="2" id="KW-0732">Signal</keyword>
<dbReference type="EMBL" id="ML220126">
    <property type="protein sequence ID" value="TGZ80134.1"/>
    <property type="molecule type" value="Genomic_DNA"/>
</dbReference>
<dbReference type="Proteomes" id="UP000298138">
    <property type="component" value="Unassembled WGS sequence"/>
</dbReference>
<feature type="region of interest" description="Disordered" evidence="1">
    <location>
        <begin position="92"/>
        <end position="112"/>
    </location>
</feature>
<organism evidence="3 4">
    <name type="scientific">Ascodesmis nigricans</name>
    <dbReference type="NCBI Taxonomy" id="341454"/>
    <lineage>
        <taxon>Eukaryota</taxon>
        <taxon>Fungi</taxon>
        <taxon>Dikarya</taxon>
        <taxon>Ascomycota</taxon>
        <taxon>Pezizomycotina</taxon>
        <taxon>Pezizomycetes</taxon>
        <taxon>Pezizales</taxon>
        <taxon>Ascodesmidaceae</taxon>
        <taxon>Ascodesmis</taxon>
    </lineage>
</organism>
<evidence type="ECO:0000256" key="2">
    <source>
        <dbReference type="SAM" id="SignalP"/>
    </source>
</evidence>
<accession>A0A4S2MUG5</accession>
<evidence type="ECO:0000313" key="4">
    <source>
        <dbReference type="Proteomes" id="UP000298138"/>
    </source>
</evidence>
<name>A0A4S2MUG5_9PEZI</name>
<keyword evidence="4" id="KW-1185">Reference proteome</keyword>
<feature type="chain" id="PRO_5020305660" evidence="2">
    <location>
        <begin position="26"/>
        <end position="154"/>
    </location>
</feature>
<dbReference type="InParanoid" id="A0A4S2MUG5"/>
<evidence type="ECO:0000313" key="3">
    <source>
        <dbReference type="EMBL" id="TGZ80134.1"/>
    </source>
</evidence>
<evidence type="ECO:0000256" key="1">
    <source>
        <dbReference type="SAM" id="MobiDB-lite"/>
    </source>
</evidence>
<reference evidence="3 4" key="1">
    <citation type="submission" date="2019-04" db="EMBL/GenBank/DDBJ databases">
        <title>Comparative genomics and transcriptomics to analyze fruiting body development in filamentous ascomycetes.</title>
        <authorList>
            <consortium name="DOE Joint Genome Institute"/>
            <person name="Lutkenhaus R."/>
            <person name="Traeger S."/>
            <person name="Breuer J."/>
            <person name="Kuo A."/>
            <person name="Lipzen A."/>
            <person name="Pangilinan J."/>
            <person name="Dilworth D."/>
            <person name="Sandor L."/>
            <person name="Poggeler S."/>
            <person name="Barry K."/>
            <person name="Grigoriev I.V."/>
            <person name="Nowrousian M."/>
        </authorList>
    </citation>
    <scope>NUCLEOTIDE SEQUENCE [LARGE SCALE GENOMIC DNA]</scope>
    <source>
        <strain evidence="3 4">CBS 389.68</strain>
    </source>
</reference>
<gene>
    <name evidence="3" type="ORF">EX30DRAFT_61547</name>
</gene>
<dbReference type="AlphaFoldDB" id="A0A4S2MUG5"/>
<proteinExistence type="predicted"/>
<feature type="signal peptide" evidence="2">
    <location>
        <begin position="1"/>
        <end position="25"/>
    </location>
</feature>
<sequence length="154" mass="17185">MDSKTSTPRGHKLALPLLLCMVTNPQSEDSVYRADDNQNIFKPTPMVTLFNPSAASPVYPNPRFSHVNDSVSPSRFAVCCLPRKPLLHQHRHTHPGHPPMHSSNPRSRCDTSGLKPGIHSMLTNQSPVIFLLPDSYPSMSSRHPHHDAIYPHES</sequence>
<protein>
    <submittedName>
        <fullName evidence="3">Uncharacterized protein</fullName>
    </submittedName>
</protein>